<evidence type="ECO:0000313" key="4">
    <source>
        <dbReference type="Proteomes" id="UP001143304"/>
    </source>
</evidence>
<keyword evidence="1" id="KW-0472">Membrane</keyword>
<feature type="signal peptide" evidence="2">
    <location>
        <begin position="1"/>
        <end position="20"/>
    </location>
</feature>
<dbReference type="EMBL" id="SHNO01000001">
    <property type="protein sequence ID" value="MCX2976398.1"/>
    <property type="molecule type" value="Genomic_DNA"/>
</dbReference>
<dbReference type="Proteomes" id="UP001143304">
    <property type="component" value="Unassembled WGS sequence"/>
</dbReference>
<keyword evidence="4" id="KW-1185">Reference proteome</keyword>
<evidence type="ECO:0000256" key="1">
    <source>
        <dbReference type="SAM" id="Phobius"/>
    </source>
</evidence>
<keyword evidence="1" id="KW-1133">Transmembrane helix</keyword>
<evidence type="ECO:0000313" key="3">
    <source>
        <dbReference type="EMBL" id="MCX2976398.1"/>
    </source>
</evidence>
<gene>
    <name evidence="3" type="ORF">EYC82_03405</name>
</gene>
<keyword evidence="1" id="KW-0812">Transmembrane</keyword>
<accession>A0ABT3T2B3</accession>
<keyword evidence="2" id="KW-0732">Signal</keyword>
<reference evidence="3" key="1">
    <citation type="submission" date="2019-02" db="EMBL/GenBank/DDBJ databases">
        <authorList>
            <person name="Li S.-H."/>
        </authorList>
    </citation>
    <scope>NUCLEOTIDE SEQUENCE</scope>
    <source>
        <strain evidence="3">IMCC11814</strain>
    </source>
</reference>
<feature type="chain" id="PRO_5046271245" evidence="2">
    <location>
        <begin position="21"/>
        <end position="224"/>
    </location>
</feature>
<protein>
    <submittedName>
        <fullName evidence="3">IPTL-CTERM sorting domain-containing protein</fullName>
    </submittedName>
</protein>
<evidence type="ECO:0000256" key="2">
    <source>
        <dbReference type="SAM" id="SignalP"/>
    </source>
</evidence>
<feature type="transmembrane region" description="Helical" evidence="1">
    <location>
        <begin position="198"/>
        <end position="215"/>
    </location>
</feature>
<organism evidence="3 4">
    <name type="scientific">Candidatus Marimicrobium litorale</name>
    <dbReference type="NCBI Taxonomy" id="2518991"/>
    <lineage>
        <taxon>Bacteria</taxon>
        <taxon>Pseudomonadati</taxon>
        <taxon>Pseudomonadota</taxon>
        <taxon>Gammaproteobacteria</taxon>
        <taxon>Cellvibrionales</taxon>
        <taxon>Halieaceae</taxon>
        <taxon>Marimicrobium</taxon>
    </lineage>
</organism>
<dbReference type="RefSeq" id="WP_279248149.1">
    <property type="nucleotide sequence ID" value="NZ_SHNO01000001.1"/>
</dbReference>
<proteinExistence type="predicted"/>
<dbReference type="Gene3D" id="2.60.120.260">
    <property type="entry name" value="Galactose-binding domain-like"/>
    <property type="match status" value="1"/>
</dbReference>
<dbReference type="InterPro" id="IPR026442">
    <property type="entry name" value="IPTL_CTERM"/>
</dbReference>
<name>A0ABT3T2B3_9GAMM</name>
<dbReference type="NCBIfam" id="TIGR04174">
    <property type="entry name" value="IPTL_CTERM"/>
    <property type="match status" value="1"/>
</dbReference>
<comment type="caution">
    <text evidence="3">The sequence shown here is derived from an EMBL/GenBank/DDBJ whole genome shotgun (WGS) entry which is preliminary data.</text>
</comment>
<sequence length="224" mass="23391">MKIKTLAASILALFVSNVVAQPPGTQGGFDTYSFEVDPYNGQTIRLVAEAASCEGSPVGFIVDNVRLTAGGTVSNGSFESGLDDWSAIPDDCNIYTAQAGQPIGFEGSNTAPAPSNGTFLAASSADGPGLCRLQQDITLTVPFGALLQADMGWTFSQFSEDNDGCEVSIRIESAGGAVLASATVFKPTKPAPQQIPTTPIWSLLTMSALLTLLGARRLRKKKRG</sequence>